<dbReference type="Gene3D" id="1.25.10.10">
    <property type="entry name" value="Leucine-rich Repeat Variant"/>
    <property type="match status" value="3"/>
</dbReference>
<feature type="compositionally biased region" description="Acidic residues" evidence="2">
    <location>
        <begin position="2016"/>
        <end position="2028"/>
    </location>
</feature>
<proteinExistence type="inferred from homology"/>
<accession>A0ABD1YNK2</accession>
<dbReference type="InterPro" id="IPR044218">
    <property type="entry name" value="SWEETIE"/>
</dbReference>
<feature type="compositionally biased region" description="Polar residues" evidence="2">
    <location>
        <begin position="2055"/>
        <end position="2064"/>
    </location>
</feature>
<evidence type="ECO:0000313" key="3">
    <source>
        <dbReference type="EMBL" id="KAL2632357.1"/>
    </source>
</evidence>
<dbReference type="Pfam" id="PF20210">
    <property type="entry name" value="Laa1_Sip1_HTR5"/>
    <property type="match status" value="1"/>
</dbReference>
<dbReference type="PANTHER" id="PTHR46975:SF2">
    <property type="entry name" value="PROTEIN SWEETIE"/>
    <property type="match status" value="1"/>
</dbReference>
<dbReference type="InterPro" id="IPR046837">
    <property type="entry name" value="Laa1/Sip1/HEATR5-like_HEAT"/>
</dbReference>
<reference evidence="3 4" key="1">
    <citation type="submission" date="2024-09" db="EMBL/GenBank/DDBJ databases">
        <title>Chromosome-scale assembly of Riccia fluitans.</title>
        <authorList>
            <person name="Paukszto L."/>
            <person name="Sawicki J."/>
            <person name="Karawczyk K."/>
            <person name="Piernik-Szablinska J."/>
            <person name="Szczecinska M."/>
            <person name="Mazdziarz M."/>
        </authorList>
    </citation>
    <scope>NUCLEOTIDE SEQUENCE [LARGE SCALE GENOMIC DNA]</scope>
    <source>
        <strain evidence="3">Rf_01</strain>
        <tissue evidence="3">Aerial parts of the thallus</tissue>
    </source>
</reference>
<feature type="compositionally biased region" description="Polar residues" evidence="2">
    <location>
        <begin position="2168"/>
        <end position="2187"/>
    </location>
</feature>
<evidence type="ECO:0000256" key="1">
    <source>
        <dbReference type="ARBA" id="ARBA00008304"/>
    </source>
</evidence>
<keyword evidence="4" id="KW-1185">Reference proteome</keyword>
<dbReference type="InterPro" id="IPR016024">
    <property type="entry name" value="ARM-type_fold"/>
</dbReference>
<dbReference type="Proteomes" id="UP001605036">
    <property type="component" value="Unassembled WGS sequence"/>
</dbReference>
<feature type="compositionally biased region" description="Pro residues" evidence="2">
    <location>
        <begin position="1968"/>
        <end position="1979"/>
    </location>
</feature>
<gene>
    <name evidence="3" type="ORF">R1flu_017043</name>
</gene>
<dbReference type="EMBL" id="JBHFFA010000004">
    <property type="protein sequence ID" value="KAL2632357.1"/>
    <property type="molecule type" value="Genomic_DNA"/>
</dbReference>
<name>A0ABD1YNK2_9MARC</name>
<evidence type="ECO:0000313" key="4">
    <source>
        <dbReference type="Proteomes" id="UP001605036"/>
    </source>
</evidence>
<protein>
    <submittedName>
        <fullName evidence="3">Uncharacterized protein</fullName>
    </submittedName>
</protein>
<dbReference type="PANTHER" id="PTHR46975">
    <property type="entry name" value="PROTEIN SWEETIE"/>
    <property type="match status" value="1"/>
</dbReference>
<feature type="compositionally biased region" description="Basic and acidic residues" evidence="2">
    <location>
        <begin position="2258"/>
        <end position="2294"/>
    </location>
</feature>
<feature type="compositionally biased region" description="Polar residues" evidence="2">
    <location>
        <begin position="2127"/>
        <end position="2146"/>
    </location>
</feature>
<dbReference type="SUPFAM" id="SSF48371">
    <property type="entry name" value="ARM repeat"/>
    <property type="match status" value="2"/>
</dbReference>
<dbReference type="InterPro" id="IPR011989">
    <property type="entry name" value="ARM-like"/>
</dbReference>
<feature type="region of interest" description="Disordered" evidence="2">
    <location>
        <begin position="1954"/>
        <end position="2242"/>
    </location>
</feature>
<comment type="caution">
    <text evidence="3">The sequence shown here is derived from an EMBL/GenBank/DDBJ whole genome shotgun (WGS) entry which is preliminary data.</text>
</comment>
<feature type="compositionally biased region" description="Low complexity" evidence="2">
    <location>
        <begin position="1956"/>
        <end position="1967"/>
    </location>
</feature>
<feature type="compositionally biased region" description="Polar residues" evidence="2">
    <location>
        <begin position="2229"/>
        <end position="2242"/>
    </location>
</feature>
<evidence type="ECO:0000256" key="2">
    <source>
        <dbReference type="SAM" id="MobiDB-lite"/>
    </source>
</evidence>
<comment type="similarity">
    <text evidence="1">Belongs to the HEATR5 family.</text>
</comment>
<feature type="region of interest" description="Disordered" evidence="2">
    <location>
        <begin position="2258"/>
        <end position="2326"/>
    </location>
</feature>
<organism evidence="3 4">
    <name type="scientific">Riccia fluitans</name>
    <dbReference type="NCBI Taxonomy" id="41844"/>
    <lineage>
        <taxon>Eukaryota</taxon>
        <taxon>Viridiplantae</taxon>
        <taxon>Streptophyta</taxon>
        <taxon>Embryophyta</taxon>
        <taxon>Marchantiophyta</taxon>
        <taxon>Marchantiopsida</taxon>
        <taxon>Marchantiidae</taxon>
        <taxon>Marchantiales</taxon>
        <taxon>Ricciaceae</taxon>
        <taxon>Riccia</taxon>
    </lineage>
</organism>
<sequence length="2326" mass="247772">MAEAGRLSKLNILVAQLESIVAAAAHKLPVPLICFDLLVDLLSTLDQESKGSILQCQRKCEDALQALLSLGVRPPVRRLASTAMVCLMEKGDGISIYSRSGSLQSWLSDKMDKKSDPAACIGVAQCLGALLRAFGQKISSGLVETCSIVAKLMRYSEVGVRQAALELLQDALEGSGGGGAGAAYSEALKIIMKSGASDKSAVVRAAAAGCLRAFVVAGGQGLGVGGLENCAAVCLKALDDSAQPVRDGFAAALGALLALGLSPQAQTQPKGRTPVAFKTIDGGVQKHLVTPFIKASGQNYKEVRVSLTMGWVAFLQRMRSNYMQSDLELQEFAMEVVKMLTLSSDTHAQACVLFCLRVGIVEQMGEPAQKGLTDHLIKQLSAPDTNSGMLVVILRTLSHLLSTLGEVSVASRETLDNCLVGMLSNSSLAVRVEAALALRTLAEVDASSANNLITFGLTTLRALRETVSVEKGDRLKLELDSLHGQAAMLAALITACPKLVLGVPSRLPRAIWDEAKSMVSQGNGNSFSMGAEKEAGWTLIAAILSSMPKEELEEQKLEILVLWASEFGGIIDDQLKKADGMLSVHLSGWSAAVEALTAFIKRFVVPNISATEEGILLQPIMGYLSGALAYLTSPALKQAPAALKPAVNLFTIRVLRAYQALPDPVSYKDEHPALLSICAAPFRDPASWGASSCLRLLLDSRDASLGPWIPGRDSFEDELRAFEGGGEGVLPCVWAYEVPAFPQPLPVATVLVDEMLLCLGNVFAAQMEKSKLQLLEIILESAKTGRKQNWHSANITNICVALLRGLKASVGMRTQGAEVDAMRQVQEILQNILSEEGVSPAQRRAAAEGLGLLARLGSDIFAARLTRSLVSETVSTSNLTLKSSLALALGCVHRSVGGMSLSALVPPTVQALCALAKDPNENLHGWALHALWLTADAAGLSYVPHVQATLSLAMEVLLSEEHVAPELGQRIGRLVNAVVAVLGPELAPGSSLFSRCKALVAEISTENEPAAQLECVLFTQQLALFAPRAVPVHAHVQTLRPTLTSRQPSLRQAAASTLRHLSERDPVSMVEERIEEDLFAMLDNETDESIIKIVRSTLQRLLEAACPSFPSRWLNLCRNVVLAASTTKTAAGGGLQEVDVPQNDVLHEDLGEDNEGMIADRPSTGLSGAGSRSDVKVKDTDQLPRYKTRVFAAECLCRLPVIVGVEPAHFDLALVRRLQKSGQRSGSDWLVLHLRELVTVAYQVATGTMESVRPMGVELLDTVLYKFGETADPEFEGHLLLEQYQAQLVSAVRTALDPSAGPLLLAAGSRLAARIITSGGASGDRALLQRMVNLLIQPVLKWEDIVNLNYAEWVGCKVQVSLLAAHAAVKKYAFACVEGGRKSSADGDVILPLLSTHGDKLGRFWVGLLRDYTALRLHSTTKLPPGYQPFMEGIELVSIASMVLHFLLEVWPVVLEAVTVDAYPVGCSGPSVGGASSSTSGIQLSAEEFRQIWALSTLALSEKDQLVGETRSTSGANFLYADVRSGIDKHEFIPQIAALHSFRSLCSKGFYSPDMLSVELCKELVHILSEPSFSKNSNVSYAVLGVLDQITKSSPAEYIRCRDIAINIAELCMKNILQLLTRSKESITAEVDEDEKIVSTALDTLANLVGNMNIEVQEVLLPELLAAGIKFLKLIPVSGVLVPSVLNYVTNVAVATVKPADGQNLDEVIDMSRRMSILAAAVESLAKNSIDQAGEALQAADDADPILEQASLKRLELLLGVKVSIVRSVPAHTGDEESCALLRKAAQGRCISCLRWFLSHQNIQLQLVALQSLRAVAQAGSGEQKSGDSRTLSLILLRELGPDVTQIVYDSTKKNLSTTSAAAVGECLKLLILMHSLVEGDEAQLNVLHLLLPAVIAAASFQSRGPSQAANTLTATAVKLVTHLASVPSSAAQFKTVLLEMPLESRQQLQAIVKTSMSQQPSSSSLPAPAPVSLPPPKLFTPSASTGGTGLIPPPVSSSPLPKVAQASPQPAQVENFDDDDDDWDDFQESSQTIESSDVQKDQEQNFESDFQRFSAGSDNQGSVPKTVEDSSLDEDFEDFGSYSASPVPVDLKAVSSSSLDGGKVSRDQDAAGSGSPSKRHERVSSENETSLGDESTGTSGISSSPELKIGAEKTLLGSTEADDLPDNQDTPHSNGSVSGQKTNSSPDHMPEVSSDGAEVDLVDEKFTTIASSSLGAHVTNDSSERITTESPGDTSEYPWSTTLNDECNKELELDNTEALKESHGSSEHAETAEKEADRIVSKQGDVDSARDVEVASGTAASASENDGGVKGEGIVRISKTTDGGT</sequence>